<reference evidence="7 11" key="4">
    <citation type="submission" date="2018-10" db="EMBL/GenBank/DDBJ databases">
        <title>Cultivation of a novel Methanohalophilus strain from Kebrit Deep of the Red Sea and a genomic comparison of members of the genus Methanohalophilus.</title>
        <authorList>
            <person name="Guan Y."/>
            <person name="Ngugi D.K."/>
            <person name="Stingl U."/>
        </authorList>
    </citation>
    <scope>NUCLEOTIDE SEQUENCE [LARGE SCALE GENOMIC DNA]</scope>
    <source>
        <strain evidence="7 11">DSM 7471</strain>
    </source>
</reference>
<keyword evidence="3 5" id="KW-0067">ATP-binding</keyword>
<evidence type="ECO:0000313" key="9">
    <source>
        <dbReference type="Proteomes" id="UP000185713"/>
    </source>
</evidence>
<evidence type="ECO:0000256" key="1">
    <source>
        <dbReference type="ARBA" id="ARBA00008020"/>
    </source>
</evidence>
<evidence type="ECO:0000313" key="8">
    <source>
        <dbReference type="EMBL" id="SMH40941.1"/>
    </source>
</evidence>
<dbReference type="SUPFAM" id="SSF52029">
    <property type="entry name" value="GroEL apical domain-like"/>
    <property type="match status" value="1"/>
</dbReference>
<dbReference type="OrthoDB" id="133153at2157"/>
<dbReference type="SUPFAM" id="SSF48592">
    <property type="entry name" value="GroEL equatorial domain-like"/>
    <property type="match status" value="1"/>
</dbReference>
<dbReference type="Gene3D" id="3.30.260.10">
    <property type="entry name" value="TCP-1-like chaperonin intermediate domain"/>
    <property type="match status" value="1"/>
</dbReference>
<dbReference type="Gene3D" id="1.10.560.10">
    <property type="entry name" value="GroEL-like equatorial domain"/>
    <property type="match status" value="1"/>
</dbReference>
<dbReference type="Pfam" id="PF00118">
    <property type="entry name" value="Cpn60_TCP1"/>
    <property type="match status" value="1"/>
</dbReference>
<comment type="similarity">
    <text evidence="1 5">Belongs to the TCP-1 chaperonin family.</text>
</comment>
<proteinExistence type="inferred from homology"/>
<dbReference type="InterPro" id="IPR027410">
    <property type="entry name" value="TCP-1-like_intermed_sf"/>
</dbReference>
<dbReference type="Gene3D" id="3.50.7.10">
    <property type="entry name" value="GroEL"/>
    <property type="match status" value="1"/>
</dbReference>
<reference evidence="8" key="3">
    <citation type="submission" date="2017-04" db="EMBL/GenBank/DDBJ databases">
        <authorList>
            <person name="Afonso C.L."/>
            <person name="Miller P.J."/>
            <person name="Scott M.A."/>
            <person name="Spackman E."/>
            <person name="Goraichik I."/>
            <person name="Dimitrov K.M."/>
            <person name="Suarez D.L."/>
            <person name="Swayne D.E."/>
        </authorList>
    </citation>
    <scope>NUCLEOTIDE SEQUENCE [LARGE SCALE GENOMIC DNA]</scope>
    <source>
        <strain evidence="8">FDF-1</strain>
    </source>
</reference>
<dbReference type="GO" id="GO:0140662">
    <property type="term" value="F:ATP-dependent protein folding chaperone"/>
    <property type="evidence" value="ECO:0007669"/>
    <property type="project" value="InterPro"/>
</dbReference>
<dbReference type="AlphaFoldDB" id="A0A1L9C4R0"/>
<dbReference type="InterPro" id="IPR002194">
    <property type="entry name" value="Chaperonin_TCP-1_CS"/>
</dbReference>
<evidence type="ECO:0000313" key="6">
    <source>
        <dbReference type="EMBL" id="OJH49436.1"/>
    </source>
</evidence>
<evidence type="ECO:0000313" key="10">
    <source>
        <dbReference type="Proteomes" id="UP000193969"/>
    </source>
</evidence>
<dbReference type="InterPro" id="IPR017998">
    <property type="entry name" value="Chaperone_TCP-1"/>
</dbReference>
<dbReference type="InterPro" id="IPR027409">
    <property type="entry name" value="GroEL-like_apical_dom_sf"/>
</dbReference>
<dbReference type="Proteomes" id="UP000193969">
    <property type="component" value="Unassembled WGS sequence"/>
</dbReference>
<dbReference type="InterPro" id="IPR027413">
    <property type="entry name" value="GROEL-like_equatorial_sf"/>
</dbReference>
<name>A0A1L9C4R0_9EURY</name>
<evidence type="ECO:0000313" key="11">
    <source>
        <dbReference type="Proteomes" id="UP000278252"/>
    </source>
</evidence>
<dbReference type="GO" id="GO:0051082">
    <property type="term" value="F:unfolded protein binding"/>
    <property type="evidence" value="ECO:0007669"/>
    <property type="project" value="InterPro"/>
</dbReference>
<dbReference type="SUPFAM" id="SSF54849">
    <property type="entry name" value="GroEL-intermediate domain like"/>
    <property type="match status" value="1"/>
</dbReference>
<dbReference type="STRING" id="523843.SAMN06264941_1570"/>
<dbReference type="GO" id="GO:0005524">
    <property type="term" value="F:ATP binding"/>
    <property type="evidence" value="ECO:0007669"/>
    <property type="project" value="UniProtKB-KW"/>
</dbReference>
<dbReference type="InterPro" id="IPR002423">
    <property type="entry name" value="Cpn60/GroEL/TCP-1"/>
</dbReference>
<dbReference type="Proteomes" id="UP000185713">
    <property type="component" value="Unassembled WGS sequence"/>
</dbReference>
<evidence type="ECO:0000256" key="3">
    <source>
        <dbReference type="ARBA" id="ARBA00022840"/>
    </source>
</evidence>
<dbReference type="PANTHER" id="PTHR11353">
    <property type="entry name" value="CHAPERONIN"/>
    <property type="match status" value="1"/>
</dbReference>
<reference evidence="6 9" key="1">
    <citation type="submission" date="2014-12" db="EMBL/GenBank/DDBJ databases">
        <title>The genome sequence of Methanohalophilus portucalensis strain FDF1.</title>
        <authorList>
            <person name="Lai M.-C."/>
            <person name="Lai S.-J."/>
        </authorList>
    </citation>
    <scope>NUCLEOTIDE SEQUENCE [LARGE SCALE GENOMIC DNA]</scope>
    <source>
        <strain evidence="6 9">FDF-1</strain>
    </source>
</reference>
<accession>A0A1L9C4R0</accession>
<dbReference type="RefSeq" id="WP_072360196.1">
    <property type="nucleotide sequence ID" value="NZ_FXBN01000003.1"/>
</dbReference>
<dbReference type="GO" id="GO:0016887">
    <property type="term" value="F:ATP hydrolysis activity"/>
    <property type="evidence" value="ECO:0007669"/>
    <property type="project" value="InterPro"/>
</dbReference>
<sequence length="536" mass="59389">MNSAVNNIGQQQNNADDMYQLMQNAYKKIGLKSDVEDKELIDHLERASVEVKELLSTSFGPWGLNKLITNHVGDVYLTNDGKTIIKEMDVLHPIVTSLNDLSKSMDRSCGDGTKTAVILASGLIVNAIKLIKIGVHPTTIIKGYKLALNKAYELIEFNSITAKSYDETYAAILSASFAKGIELDQAKKLSTMVVDVIEHLTTISSDGYLDLEENIKIMKKVGGPDILHLNGVILDETPARFDMPESVSDPNILILNYDLKVKSEFINSKRNISMDGIETAHMFNEENKKILDGFADKIINCNANVVFCEGDVDPRIEARLVENNILMFKKLKNKDLENISKATGTQIMSIKDNLEPNHLGKANGVEVTKKCGEHFAFINVENQMISTILIWEPFNYALEKVEEAADDALNTAAFILRNKKLVTGGGGVEFVVSQMLKNYATTIEGKEQLAVIEYANALEEIPRILASNEGMNVIDSMAKMSNFYKKGLNPRIDTSRFVTENNPLVYDSASIKKLAVISATETATSVLRIDKILLKK</sequence>
<keyword evidence="2 5" id="KW-0547">Nucleotide-binding</keyword>
<gene>
    <name evidence="7" type="ORF">EFE41_04380</name>
    <name evidence="6" type="ORF">MPF_1303</name>
    <name evidence="8" type="ORF">SAMN06264941_1570</name>
</gene>
<organism evidence="6 9">
    <name type="scientific">Methanohalophilus portucalensis FDF-1</name>
    <dbReference type="NCBI Taxonomy" id="523843"/>
    <lineage>
        <taxon>Archaea</taxon>
        <taxon>Methanobacteriati</taxon>
        <taxon>Methanobacteriota</taxon>
        <taxon>Stenosarchaea group</taxon>
        <taxon>Methanomicrobia</taxon>
        <taxon>Methanosarcinales</taxon>
        <taxon>Methanosarcinaceae</taxon>
        <taxon>Methanohalophilus</taxon>
    </lineage>
</organism>
<evidence type="ECO:0000256" key="5">
    <source>
        <dbReference type="RuleBase" id="RU004187"/>
    </source>
</evidence>
<evidence type="ECO:0000256" key="2">
    <source>
        <dbReference type="ARBA" id="ARBA00022741"/>
    </source>
</evidence>
<dbReference type="Proteomes" id="UP000278252">
    <property type="component" value="Unassembled WGS sequence"/>
</dbReference>
<dbReference type="EMBL" id="RJJH01000010">
    <property type="protein sequence ID" value="RNI11465.1"/>
    <property type="molecule type" value="Genomic_DNA"/>
</dbReference>
<reference evidence="10" key="2">
    <citation type="submission" date="2017-04" db="EMBL/GenBank/DDBJ databases">
        <authorList>
            <person name="Varghese N."/>
            <person name="Submissions S."/>
        </authorList>
    </citation>
    <scope>NUCLEOTIDE SEQUENCE [LARGE SCALE GENOMIC DNA]</scope>
    <source>
        <strain evidence="10">FDF-1</strain>
    </source>
</reference>
<dbReference type="EMBL" id="FXBN01000003">
    <property type="protein sequence ID" value="SMH40941.1"/>
    <property type="molecule type" value="Genomic_DNA"/>
</dbReference>
<protein>
    <submittedName>
        <fullName evidence="6">Chaperonin Cpn60/TCP-1</fullName>
    </submittedName>
    <submittedName>
        <fullName evidence="8">Chaperonin GroEL (HSP60 family)</fullName>
    </submittedName>
    <submittedName>
        <fullName evidence="7">Molecular chaperone Hsp60</fullName>
    </submittedName>
</protein>
<evidence type="ECO:0000313" key="7">
    <source>
        <dbReference type="EMBL" id="RNI11465.1"/>
    </source>
</evidence>
<dbReference type="EMBL" id="JWTK01000003">
    <property type="protein sequence ID" value="OJH49436.1"/>
    <property type="molecule type" value="Genomic_DNA"/>
</dbReference>
<dbReference type="PRINTS" id="PR00304">
    <property type="entry name" value="TCOMPLEXTCP1"/>
</dbReference>
<dbReference type="PROSITE" id="PS00751">
    <property type="entry name" value="TCP1_2"/>
    <property type="match status" value="1"/>
</dbReference>
<keyword evidence="10" id="KW-1185">Reference proteome</keyword>
<evidence type="ECO:0000256" key="4">
    <source>
        <dbReference type="ARBA" id="ARBA00023186"/>
    </source>
</evidence>
<keyword evidence="4 5" id="KW-0143">Chaperone</keyword>